<keyword evidence="10" id="KW-1185">Reference proteome</keyword>
<dbReference type="SUPFAM" id="SSF57667">
    <property type="entry name" value="beta-beta-alpha zinc fingers"/>
    <property type="match status" value="5"/>
</dbReference>
<dbReference type="PROSITE" id="PS50157">
    <property type="entry name" value="ZINC_FINGER_C2H2_2"/>
    <property type="match status" value="2"/>
</dbReference>
<feature type="non-terminal residue" evidence="11">
    <location>
        <position position="788"/>
    </location>
</feature>
<evidence type="ECO:0000256" key="4">
    <source>
        <dbReference type="ARBA" id="ARBA00022771"/>
    </source>
</evidence>
<evidence type="ECO:0000256" key="8">
    <source>
        <dbReference type="SAM" id="MobiDB-lite"/>
    </source>
</evidence>
<feature type="compositionally biased region" description="Basic and acidic residues" evidence="8">
    <location>
        <begin position="507"/>
        <end position="522"/>
    </location>
</feature>
<organism evidence="10 11">
    <name type="scientific">Branchiostoma floridae</name>
    <name type="common">Florida lancelet</name>
    <name type="synonym">Amphioxus</name>
    <dbReference type="NCBI Taxonomy" id="7739"/>
    <lineage>
        <taxon>Eukaryota</taxon>
        <taxon>Metazoa</taxon>
        <taxon>Chordata</taxon>
        <taxon>Cephalochordata</taxon>
        <taxon>Leptocardii</taxon>
        <taxon>Amphioxiformes</taxon>
        <taxon>Branchiostomatidae</taxon>
        <taxon>Branchiostoma</taxon>
    </lineage>
</organism>
<dbReference type="GO" id="GO:0006357">
    <property type="term" value="P:regulation of transcription by RNA polymerase II"/>
    <property type="evidence" value="ECO:0000318"/>
    <property type="project" value="GO_Central"/>
</dbReference>
<evidence type="ECO:0000313" key="11">
    <source>
        <dbReference type="RefSeq" id="XP_035679473.1"/>
    </source>
</evidence>
<dbReference type="PANTHER" id="PTHR24394:SF44">
    <property type="entry name" value="ZINC FINGER PROTEIN 271-LIKE"/>
    <property type="match status" value="1"/>
</dbReference>
<dbReference type="InterPro" id="IPR003604">
    <property type="entry name" value="Matrin/U1-like-C_Znf_C2H2"/>
</dbReference>
<dbReference type="GO" id="GO:0000981">
    <property type="term" value="F:DNA-binding transcription factor activity, RNA polymerase II-specific"/>
    <property type="evidence" value="ECO:0000318"/>
    <property type="project" value="GO_Central"/>
</dbReference>
<dbReference type="KEGG" id="bfo:118417832"/>
<dbReference type="OrthoDB" id="10020956at2759"/>
<dbReference type="SMART" id="SM00355">
    <property type="entry name" value="ZnF_C2H2"/>
    <property type="match status" value="10"/>
</dbReference>
<feature type="compositionally biased region" description="Basic residues" evidence="8">
    <location>
        <begin position="590"/>
        <end position="599"/>
    </location>
</feature>
<dbReference type="GeneID" id="118417832"/>
<reference evidence="11" key="1">
    <citation type="journal article" date="2016" name="Genome Biol. Evol.">
        <title>Conserved non-coding elements in the most distant genera of cephalochordates: the Goldilocks principle.</title>
        <authorList>
            <person name="Yue J.X."/>
            <person name="Kozmikova I."/>
            <person name="Ono H."/>
            <person name="Nossa C.W."/>
            <person name="Kozmik Z."/>
            <person name="Putnam N.H."/>
            <person name="Yu J.K."/>
            <person name="Holland L.Z."/>
        </authorList>
    </citation>
    <scope>NUCLEOTIDE SEQUENCE</scope>
</reference>
<dbReference type="GO" id="GO:0005634">
    <property type="term" value="C:nucleus"/>
    <property type="evidence" value="ECO:0000318"/>
    <property type="project" value="GO_Central"/>
</dbReference>
<keyword evidence="3" id="KW-0677">Repeat</keyword>
<dbReference type="PANTHER" id="PTHR24394">
    <property type="entry name" value="ZINC FINGER PROTEIN"/>
    <property type="match status" value="1"/>
</dbReference>
<evidence type="ECO:0000256" key="7">
    <source>
        <dbReference type="PROSITE-ProRule" id="PRU00042"/>
    </source>
</evidence>
<feature type="region of interest" description="Disordered" evidence="8">
    <location>
        <begin position="301"/>
        <end position="325"/>
    </location>
</feature>
<dbReference type="AlphaFoldDB" id="A0A9J7LC35"/>
<dbReference type="InterPro" id="IPR013087">
    <property type="entry name" value="Znf_C2H2_type"/>
</dbReference>
<dbReference type="RefSeq" id="XP_035679473.1">
    <property type="nucleotide sequence ID" value="XM_035823580.1"/>
</dbReference>
<reference evidence="11" key="3">
    <citation type="submission" date="2025-08" db="UniProtKB">
        <authorList>
            <consortium name="RefSeq"/>
        </authorList>
    </citation>
    <scope>IDENTIFICATION</scope>
</reference>
<feature type="compositionally biased region" description="Basic residues" evidence="8">
    <location>
        <begin position="538"/>
        <end position="550"/>
    </location>
</feature>
<evidence type="ECO:0000256" key="1">
    <source>
        <dbReference type="ARBA" id="ARBA00004123"/>
    </source>
</evidence>
<evidence type="ECO:0000256" key="3">
    <source>
        <dbReference type="ARBA" id="ARBA00022737"/>
    </source>
</evidence>
<feature type="domain" description="C2H2-type" evidence="9">
    <location>
        <begin position="716"/>
        <end position="746"/>
    </location>
</feature>
<protein>
    <submittedName>
        <fullName evidence="11">Gastrula zinc finger protein xFG20-1-like</fullName>
    </submittedName>
</protein>
<evidence type="ECO:0000259" key="9">
    <source>
        <dbReference type="PROSITE" id="PS50157"/>
    </source>
</evidence>
<feature type="compositionally biased region" description="Basic and acidic residues" evidence="8">
    <location>
        <begin position="564"/>
        <end position="576"/>
    </location>
</feature>
<name>A0A9J7LC35_BRAFL</name>
<feature type="region of interest" description="Disordered" evidence="8">
    <location>
        <begin position="144"/>
        <end position="193"/>
    </location>
</feature>
<evidence type="ECO:0000256" key="6">
    <source>
        <dbReference type="ARBA" id="ARBA00023242"/>
    </source>
</evidence>
<evidence type="ECO:0000256" key="5">
    <source>
        <dbReference type="ARBA" id="ARBA00022833"/>
    </source>
</evidence>
<evidence type="ECO:0000313" key="10">
    <source>
        <dbReference type="Proteomes" id="UP000001554"/>
    </source>
</evidence>
<feature type="domain" description="C2H2-type" evidence="9">
    <location>
        <begin position="747"/>
        <end position="774"/>
    </location>
</feature>
<dbReference type="InterPro" id="IPR036236">
    <property type="entry name" value="Znf_C2H2_sf"/>
</dbReference>
<keyword evidence="4 7" id="KW-0863">Zinc-finger</keyword>
<keyword evidence="5" id="KW-0862">Zinc</keyword>
<dbReference type="PROSITE" id="PS00028">
    <property type="entry name" value="ZINC_FINGER_C2H2_1"/>
    <property type="match status" value="6"/>
</dbReference>
<dbReference type="Gene3D" id="3.30.160.60">
    <property type="entry name" value="Classic Zinc Finger"/>
    <property type="match status" value="3"/>
</dbReference>
<keyword evidence="2" id="KW-0479">Metal-binding</keyword>
<proteinExistence type="predicted"/>
<feature type="region of interest" description="Disordered" evidence="8">
    <location>
        <begin position="259"/>
        <end position="280"/>
    </location>
</feature>
<dbReference type="GO" id="GO:0003676">
    <property type="term" value="F:nucleic acid binding"/>
    <property type="evidence" value="ECO:0007669"/>
    <property type="project" value="InterPro"/>
</dbReference>
<dbReference type="SMART" id="SM00451">
    <property type="entry name" value="ZnF_U1"/>
    <property type="match status" value="5"/>
</dbReference>
<feature type="compositionally biased region" description="Polar residues" evidence="8">
    <location>
        <begin position="490"/>
        <end position="504"/>
    </location>
</feature>
<accession>A0A9J7LC35</accession>
<feature type="compositionally biased region" description="Basic and acidic residues" evidence="8">
    <location>
        <begin position="259"/>
        <end position="276"/>
    </location>
</feature>
<sequence length="788" mass="90047">MAYFCKHHLCRQMMRYVSFLRQVNWSDATRSGFRCEGPINKRIIASKHQSLQRNCAVTMEEEDDDTHQCRACKMVIQGLDNYVQHRKFSCVRLAGKKSQIDEGKTCHIPVASDSASKCSDYFRVANSEEDDKVDVLSEAFTATCTDKTGPGTQNENHPGSSSFQSPISESERDDAENVHSQSLEDTEESDRLPMIMTVECVDVEDQPEEPRKIPFFLQQHTSRMDFSCKACAMEFSNTFKLKQHFASKAHHIKVGYAKKNAEKTKENGSGEGERSRSPSMAMTVDCVNDDFSSDDGCGFGPEDIEDGDRLHDEDTPDATDSASKMDTDVQDTYCDVCKYDYGYPSRLKAHLKTEKHLRVVAALGGTAQSESYCEVCQKDFWSYSKLEKHLSSKRHIQAAGKATTNTREKSNKDTTVKVGEDIKRGNEGQDTYCDICKYEYSYPSRLEAHLKTEKHLRAAAALGETVNDEDSPDATTDIPNETAGMKSETESSMQNVEESATRNQGEAVKEESNREEASKETNVDVTTERNMQNDRRVRSEKKRKKRKKKLTQIDNSDCSSAVDPDEHPEASDDNVYRKKARNNGTAPNHAKLKRKRKKYRERVKVGKKLACKYCNTDFSTASHLYKHAVRYLEKKGDHNPLYLCYPCRHVAYSSEEYEEHCKTQDHAVYQELYNHIEEKQGSYLKYSCNICEYQTPNKHEIERHVPKHLVENGKVFSCDRCEKSFHSYRGRQRHIEAVHEHKMEKTIVCEVCGKRFYNWVSCGTHMSLHKGLKPYKCTHEGCTYRGKA</sequence>
<dbReference type="Proteomes" id="UP000001554">
    <property type="component" value="Chromosome 6"/>
</dbReference>
<evidence type="ECO:0000256" key="2">
    <source>
        <dbReference type="ARBA" id="ARBA00022723"/>
    </source>
</evidence>
<comment type="subcellular location">
    <subcellularLocation>
        <location evidence="1">Nucleus</location>
    </subcellularLocation>
</comment>
<dbReference type="GO" id="GO:0008270">
    <property type="term" value="F:zinc ion binding"/>
    <property type="evidence" value="ECO:0007669"/>
    <property type="project" value="UniProtKB-KW"/>
</dbReference>
<feature type="region of interest" description="Disordered" evidence="8">
    <location>
        <begin position="463"/>
        <end position="599"/>
    </location>
</feature>
<reference evidence="10" key="2">
    <citation type="journal article" date="2020" name="Nat. Ecol. Evol.">
        <title>Deeply conserved synteny resolves early events in vertebrate evolution.</title>
        <authorList>
            <person name="Simakov O."/>
            <person name="Marletaz F."/>
            <person name="Yue J.X."/>
            <person name="O'Connell B."/>
            <person name="Jenkins J."/>
            <person name="Brandt A."/>
            <person name="Calef R."/>
            <person name="Tung C.H."/>
            <person name="Huang T.K."/>
            <person name="Schmutz J."/>
            <person name="Satoh N."/>
            <person name="Yu J.K."/>
            <person name="Putnam N.H."/>
            <person name="Green R.E."/>
            <person name="Rokhsar D.S."/>
        </authorList>
    </citation>
    <scope>NUCLEOTIDE SEQUENCE [LARGE SCALE GENOMIC DNA]</scope>
    <source>
        <strain evidence="10">S238N-H82</strain>
    </source>
</reference>
<feature type="compositionally biased region" description="Polar residues" evidence="8">
    <location>
        <begin position="144"/>
        <end position="159"/>
    </location>
</feature>
<gene>
    <name evidence="11" type="primary">LOC118417832</name>
</gene>
<keyword evidence="6" id="KW-0539">Nucleus</keyword>